<feature type="transmembrane region" description="Helical" evidence="2">
    <location>
        <begin position="127"/>
        <end position="146"/>
    </location>
</feature>
<protein>
    <submittedName>
        <fullName evidence="4">DUF1707 domain-containing protein</fullName>
    </submittedName>
</protein>
<keyword evidence="2" id="KW-1133">Transmembrane helix</keyword>
<feature type="transmembrane region" description="Helical" evidence="2">
    <location>
        <begin position="99"/>
        <end position="121"/>
    </location>
</feature>
<evidence type="ECO:0000313" key="4">
    <source>
        <dbReference type="EMBL" id="MCO1654949.1"/>
    </source>
</evidence>
<dbReference type="PANTHER" id="PTHR40763">
    <property type="entry name" value="MEMBRANE PROTEIN-RELATED"/>
    <property type="match status" value="1"/>
</dbReference>
<accession>A0ABT0ZWC6</accession>
<sequence>MGKVDGRPEQPERPAVRPEDLRAGHADRDIVLDRLRAAHVEGRLDAEEFDERIQATLAARTYGELDALTSDLPPVSAVPAVAAGAAPAEDPNADFRSGVAAWAAASATTMAIWAISCLALGQFVFPWFLWVAGPWGTVLLVAWIGTRLQGR</sequence>
<evidence type="ECO:0000313" key="5">
    <source>
        <dbReference type="Proteomes" id="UP001165283"/>
    </source>
</evidence>
<organism evidence="4 5">
    <name type="scientific">Pseudonocardia humida</name>
    <dbReference type="NCBI Taxonomy" id="2800819"/>
    <lineage>
        <taxon>Bacteria</taxon>
        <taxon>Bacillati</taxon>
        <taxon>Actinomycetota</taxon>
        <taxon>Actinomycetes</taxon>
        <taxon>Pseudonocardiales</taxon>
        <taxon>Pseudonocardiaceae</taxon>
        <taxon>Pseudonocardia</taxon>
    </lineage>
</organism>
<evidence type="ECO:0000256" key="2">
    <source>
        <dbReference type="SAM" id="Phobius"/>
    </source>
</evidence>
<gene>
    <name evidence="4" type="ORF">KDL28_07740</name>
</gene>
<reference evidence="4" key="1">
    <citation type="submission" date="2021-04" db="EMBL/GenBank/DDBJ databases">
        <title>Pseudonocardia sp. nov., isolated from sandy soil of mangrove forest.</title>
        <authorList>
            <person name="Zan Z."/>
            <person name="Huang R."/>
            <person name="Liu W."/>
        </authorList>
    </citation>
    <scope>NUCLEOTIDE SEQUENCE</scope>
    <source>
        <strain evidence="4">S2-4</strain>
    </source>
</reference>
<evidence type="ECO:0000259" key="3">
    <source>
        <dbReference type="Pfam" id="PF08044"/>
    </source>
</evidence>
<proteinExistence type="predicted"/>
<keyword evidence="5" id="KW-1185">Reference proteome</keyword>
<evidence type="ECO:0000256" key="1">
    <source>
        <dbReference type="SAM" id="MobiDB-lite"/>
    </source>
</evidence>
<comment type="caution">
    <text evidence="4">The sequence shown here is derived from an EMBL/GenBank/DDBJ whole genome shotgun (WGS) entry which is preliminary data.</text>
</comment>
<dbReference type="Proteomes" id="UP001165283">
    <property type="component" value="Unassembled WGS sequence"/>
</dbReference>
<feature type="region of interest" description="Disordered" evidence="1">
    <location>
        <begin position="1"/>
        <end position="24"/>
    </location>
</feature>
<dbReference type="Pfam" id="PF08044">
    <property type="entry name" value="DUF1707"/>
    <property type="match status" value="1"/>
</dbReference>
<keyword evidence="2" id="KW-0472">Membrane</keyword>
<keyword evidence="2" id="KW-0812">Transmembrane</keyword>
<dbReference type="EMBL" id="JAGSOV010000017">
    <property type="protein sequence ID" value="MCO1654949.1"/>
    <property type="molecule type" value="Genomic_DNA"/>
</dbReference>
<dbReference type="PANTHER" id="PTHR40763:SF5">
    <property type="entry name" value="MEMBRANE PROTEIN"/>
    <property type="match status" value="1"/>
</dbReference>
<name>A0ABT0ZWC6_9PSEU</name>
<dbReference type="InterPro" id="IPR012551">
    <property type="entry name" value="DUF1707_SHOCT-like"/>
</dbReference>
<feature type="domain" description="DUF1707" evidence="3">
    <location>
        <begin position="21"/>
        <end position="73"/>
    </location>
</feature>